<protein>
    <recommendedName>
        <fullName evidence="11">ABC transporter permease</fullName>
    </recommendedName>
</protein>
<accession>A0A2D0N0A7</accession>
<keyword evidence="2" id="KW-1003">Cell membrane</keyword>
<comment type="caution">
    <text evidence="9">The sequence shown here is derived from an EMBL/GenBank/DDBJ whole genome shotgun (WGS) entry which is preliminary data.</text>
</comment>
<dbReference type="GO" id="GO:0022857">
    <property type="term" value="F:transmembrane transporter activity"/>
    <property type="evidence" value="ECO:0007669"/>
    <property type="project" value="TreeGrafter"/>
</dbReference>
<comment type="subcellular location">
    <subcellularLocation>
        <location evidence="1">Cell membrane</location>
        <topology evidence="1">Multi-pass membrane protein</topology>
    </subcellularLocation>
</comment>
<dbReference type="EMBL" id="PDUD01000047">
    <property type="protein sequence ID" value="PHN01944.1"/>
    <property type="molecule type" value="Genomic_DNA"/>
</dbReference>
<feature type="transmembrane region" description="Helical" evidence="6">
    <location>
        <begin position="21"/>
        <end position="41"/>
    </location>
</feature>
<evidence type="ECO:0000256" key="1">
    <source>
        <dbReference type="ARBA" id="ARBA00004651"/>
    </source>
</evidence>
<reference evidence="9 10" key="1">
    <citation type="submission" date="2017-10" db="EMBL/GenBank/DDBJ databases">
        <title>The draft genome sequence of Lewinella nigricans NBRC 102662.</title>
        <authorList>
            <person name="Wang K."/>
        </authorList>
    </citation>
    <scope>NUCLEOTIDE SEQUENCE [LARGE SCALE GENOMIC DNA]</scope>
    <source>
        <strain evidence="9 10">NBRC 102662</strain>
    </source>
</reference>
<dbReference type="RefSeq" id="WP_099154678.1">
    <property type="nucleotide sequence ID" value="NZ_PDUD01000047.1"/>
</dbReference>
<feature type="domain" description="MacB-like periplasmic core" evidence="8">
    <location>
        <begin position="474"/>
        <end position="606"/>
    </location>
</feature>
<proteinExistence type="predicted"/>
<dbReference type="InterPro" id="IPR003838">
    <property type="entry name" value="ABC3_permease_C"/>
</dbReference>
<sequence>MLLNNLKIAYRYLRSHKFYALSNFGGLTLGFFCFLLLNFYIRSEQHYDRQHGYVFRLNEIRQVDNGDLRTSARAGAQLGIKVEEVFPEIEASTQIMVLGRLTVGNEPAKMSYEQVSTIDRDFFEVFNFKLTEGTPQKIFSTPNGVVITERLSEKYFGRESALGQPLHTNMFEGTVVGVLEDFPENTHMEGYLMLPTQTASAIFPWWDEYTSTNWDDNSFLTYLRVREDANLAALAEKITGMAERNWPQDEEFRSRFEMQPVQDIHLSELEVQGEINRSKGNLFYVRVFFWIALVILLVACFNYAGLLNVAFMGRYREIGVRKAIGANRRQLLWQLFSESMLLTTVSLAAAVGLLYTLKPQLTAWLGTSFDWSYLPVQQIGLLAAAGLLVSLTAIAYPSWLVSRVATVEALKKEKHADSGFSIRKVVTFFQFTAAICLIACALIFYRQLDYVQSKNMGFDMEGMVVVDINSGVLRNQFEAIKREFSQLPEVESVTVSSRVPGEWKQYPLARVIRSGMSEQQAREMIFVGADQDFLATYQVELSEGQNLSGAPADSAKVLINRSAVAALGLSEPIGQQIQIPSVNWSGDNAELSEVFTAQVVGVVEDFHFEDFHLAIKPMVIGFRNNPIHNIDYYSLKVNTEDWSTTLADLKTINDRFDPENPIEYHILNDQFQRFYEADITRSRLLVFFSAIVVFIACLGLFVMTAFTLSNRIKEIGIRKVLGATSGQIVRLIIRDSTVLILGAAILGIGLARYAMGLWLEEFAYRIDLKWWYFGMAGLLALIIALCTVSFQSLKAAWSNPVESLKN</sequence>
<evidence type="ECO:0000256" key="6">
    <source>
        <dbReference type="SAM" id="Phobius"/>
    </source>
</evidence>
<feature type="domain" description="MacB-like periplasmic core" evidence="8">
    <location>
        <begin position="26"/>
        <end position="239"/>
    </location>
</feature>
<feature type="transmembrane region" description="Helical" evidence="6">
    <location>
        <begin position="770"/>
        <end position="790"/>
    </location>
</feature>
<evidence type="ECO:0000256" key="5">
    <source>
        <dbReference type="ARBA" id="ARBA00023136"/>
    </source>
</evidence>
<feature type="transmembrane region" description="Helical" evidence="6">
    <location>
        <begin position="377"/>
        <end position="401"/>
    </location>
</feature>
<feature type="transmembrane region" description="Helical" evidence="6">
    <location>
        <begin position="331"/>
        <end position="357"/>
    </location>
</feature>
<gene>
    <name evidence="9" type="ORF">CRP01_34700</name>
</gene>
<dbReference type="PANTHER" id="PTHR30572:SF18">
    <property type="entry name" value="ABC-TYPE MACROLIDE FAMILY EXPORT SYSTEM PERMEASE COMPONENT 2"/>
    <property type="match status" value="1"/>
</dbReference>
<keyword evidence="3 6" id="KW-0812">Transmembrane</keyword>
<evidence type="ECO:0000259" key="7">
    <source>
        <dbReference type="Pfam" id="PF02687"/>
    </source>
</evidence>
<feature type="domain" description="ABC3 transporter permease C-terminal" evidence="7">
    <location>
        <begin position="687"/>
        <end position="800"/>
    </location>
</feature>
<dbReference type="Proteomes" id="UP000223913">
    <property type="component" value="Unassembled WGS sequence"/>
</dbReference>
<evidence type="ECO:0000256" key="3">
    <source>
        <dbReference type="ARBA" id="ARBA00022692"/>
    </source>
</evidence>
<feature type="transmembrane region" description="Helical" evidence="6">
    <location>
        <begin position="738"/>
        <end position="758"/>
    </location>
</feature>
<dbReference type="PANTHER" id="PTHR30572">
    <property type="entry name" value="MEMBRANE COMPONENT OF TRANSPORTER-RELATED"/>
    <property type="match status" value="1"/>
</dbReference>
<keyword evidence="10" id="KW-1185">Reference proteome</keyword>
<dbReference type="InterPro" id="IPR025857">
    <property type="entry name" value="MacB_PCD"/>
</dbReference>
<feature type="transmembrane region" description="Helical" evidence="6">
    <location>
        <begin position="684"/>
        <end position="708"/>
    </location>
</feature>
<keyword evidence="4 6" id="KW-1133">Transmembrane helix</keyword>
<feature type="transmembrane region" description="Helical" evidence="6">
    <location>
        <begin position="422"/>
        <end position="445"/>
    </location>
</feature>
<dbReference type="Pfam" id="PF12704">
    <property type="entry name" value="MacB_PCD"/>
    <property type="match status" value="2"/>
</dbReference>
<evidence type="ECO:0000313" key="10">
    <source>
        <dbReference type="Proteomes" id="UP000223913"/>
    </source>
</evidence>
<evidence type="ECO:0000256" key="4">
    <source>
        <dbReference type="ARBA" id="ARBA00022989"/>
    </source>
</evidence>
<dbReference type="InterPro" id="IPR050250">
    <property type="entry name" value="Macrolide_Exporter_MacB"/>
</dbReference>
<feature type="transmembrane region" description="Helical" evidence="6">
    <location>
        <begin position="287"/>
        <end position="311"/>
    </location>
</feature>
<name>A0A2D0N0A7_FLAN2</name>
<dbReference type="Pfam" id="PF02687">
    <property type="entry name" value="FtsX"/>
    <property type="match status" value="2"/>
</dbReference>
<evidence type="ECO:0000313" key="9">
    <source>
        <dbReference type="EMBL" id="PHN01944.1"/>
    </source>
</evidence>
<evidence type="ECO:0000259" key="8">
    <source>
        <dbReference type="Pfam" id="PF12704"/>
    </source>
</evidence>
<evidence type="ECO:0000256" key="2">
    <source>
        <dbReference type="ARBA" id="ARBA00022475"/>
    </source>
</evidence>
<organism evidence="9 10">
    <name type="scientific">Flavilitoribacter nigricans (strain ATCC 23147 / DSM 23189 / NBRC 102662 / NCIMB 1420 / SS-2)</name>
    <name type="common">Lewinella nigricans</name>
    <dbReference type="NCBI Taxonomy" id="1122177"/>
    <lineage>
        <taxon>Bacteria</taxon>
        <taxon>Pseudomonadati</taxon>
        <taxon>Bacteroidota</taxon>
        <taxon>Saprospiria</taxon>
        <taxon>Saprospirales</taxon>
        <taxon>Lewinellaceae</taxon>
        <taxon>Flavilitoribacter</taxon>
    </lineage>
</organism>
<feature type="domain" description="ABC3 transporter permease C-terminal" evidence="7">
    <location>
        <begin position="291"/>
        <end position="403"/>
    </location>
</feature>
<dbReference type="GO" id="GO:0005886">
    <property type="term" value="C:plasma membrane"/>
    <property type="evidence" value="ECO:0007669"/>
    <property type="project" value="UniProtKB-SubCell"/>
</dbReference>
<dbReference type="OrthoDB" id="5933722at2"/>
<dbReference type="AlphaFoldDB" id="A0A2D0N0A7"/>
<keyword evidence="5 6" id="KW-0472">Membrane</keyword>
<evidence type="ECO:0008006" key="11">
    <source>
        <dbReference type="Google" id="ProtNLM"/>
    </source>
</evidence>